<proteinExistence type="predicted"/>
<accession>A0ABD1E9D7</accession>
<dbReference type="Proteomes" id="UP001566132">
    <property type="component" value="Unassembled WGS sequence"/>
</dbReference>
<protein>
    <submittedName>
        <fullName evidence="1">Uncharacterized protein</fullName>
    </submittedName>
</protein>
<gene>
    <name evidence="1" type="ORF">ABEB36_011891</name>
</gene>
<dbReference type="EMBL" id="JBDJPC010000009">
    <property type="protein sequence ID" value="KAL1491271.1"/>
    <property type="molecule type" value="Genomic_DNA"/>
</dbReference>
<dbReference type="AlphaFoldDB" id="A0ABD1E9D7"/>
<keyword evidence="2" id="KW-1185">Reference proteome</keyword>
<evidence type="ECO:0000313" key="1">
    <source>
        <dbReference type="EMBL" id="KAL1491271.1"/>
    </source>
</evidence>
<comment type="caution">
    <text evidence="1">The sequence shown here is derived from an EMBL/GenBank/DDBJ whole genome shotgun (WGS) entry which is preliminary data.</text>
</comment>
<organism evidence="1 2">
    <name type="scientific">Hypothenemus hampei</name>
    <name type="common">Coffee berry borer</name>
    <dbReference type="NCBI Taxonomy" id="57062"/>
    <lineage>
        <taxon>Eukaryota</taxon>
        <taxon>Metazoa</taxon>
        <taxon>Ecdysozoa</taxon>
        <taxon>Arthropoda</taxon>
        <taxon>Hexapoda</taxon>
        <taxon>Insecta</taxon>
        <taxon>Pterygota</taxon>
        <taxon>Neoptera</taxon>
        <taxon>Endopterygota</taxon>
        <taxon>Coleoptera</taxon>
        <taxon>Polyphaga</taxon>
        <taxon>Cucujiformia</taxon>
        <taxon>Curculionidae</taxon>
        <taxon>Scolytinae</taxon>
        <taxon>Hypothenemus</taxon>
    </lineage>
</organism>
<name>A0ABD1E9D7_HYPHA</name>
<reference evidence="1 2" key="1">
    <citation type="submission" date="2024-05" db="EMBL/GenBank/DDBJ databases">
        <title>Genetic variation in Jamaican populations of the coffee berry borer (Hypothenemus hampei).</title>
        <authorList>
            <person name="Errbii M."/>
            <person name="Myrie A."/>
        </authorList>
    </citation>
    <scope>NUCLEOTIDE SEQUENCE [LARGE SCALE GENOMIC DNA]</scope>
    <source>
        <strain evidence="1">JA-Hopewell-2020-01-JO</strain>
        <tissue evidence="1">Whole body</tissue>
    </source>
</reference>
<sequence>MGNVFGPCRNEKKSESVINLSESCVERLKREESDKKPPGAELNIPENLSEKEWMIKLKCLDDAHSNTFGLTIPNFHKLADQVQSQIEQIKIVYCDSNAISQCLQKNSCCSIKCKPEMDQYIDCIDAARIGIIKERIECELKEKRKEEQEIVGNFLNSDSV</sequence>
<evidence type="ECO:0000313" key="2">
    <source>
        <dbReference type="Proteomes" id="UP001566132"/>
    </source>
</evidence>